<accession>A0ABU4NW29</accession>
<organism evidence="2 3">
    <name type="scientific">Streptomyces europaeiscabiei</name>
    <dbReference type="NCBI Taxonomy" id="146819"/>
    <lineage>
        <taxon>Bacteria</taxon>
        <taxon>Bacillati</taxon>
        <taxon>Actinomycetota</taxon>
        <taxon>Actinomycetes</taxon>
        <taxon>Kitasatosporales</taxon>
        <taxon>Streptomycetaceae</taxon>
        <taxon>Streptomyces</taxon>
    </lineage>
</organism>
<protein>
    <recommendedName>
        <fullName evidence="4">Lipoprotein</fullName>
    </recommendedName>
</protein>
<keyword evidence="1" id="KW-0812">Transmembrane</keyword>
<evidence type="ECO:0008006" key="4">
    <source>
        <dbReference type="Google" id="ProtNLM"/>
    </source>
</evidence>
<evidence type="ECO:0000313" key="2">
    <source>
        <dbReference type="EMBL" id="MDX3707223.1"/>
    </source>
</evidence>
<reference evidence="2 3" key="1">
    <citation type="journal article" date="2023" name="Microb. Genom.">
        <title>Mesoterricola silvestris gen. nov., sp. nov., Mesoterricola sediminis sp. nov., Geothrix oryzae sp. nov., Geothrix edaphica sp. nov., Geothrix rubra sp. nov., and Geothrix limicola sp. nov., six novel members of Acidobacteriota isolated from soils.</title>
        <authorList>
            <person name="Weisberg A.J."/>
            <person name="Pearce E."/>
            <person name="Kramer C.G."/>
            <person name="Chang J.H."/>
            <person name="Clarke C.R."/>
        </authorList>
    </citation>
    <scope>NUCLEOTIDE SEQUENCE [LARGE SCALE GENOMIC DNA]</scope>
    <source>
        <strain evidence="2 3">ID09-01A</strain>
    </source>
</reference>
<dbReference type="EMBL" id="JARAYU010000045">
    <property type="protein sequence ID" value="MDX3707223.1"/>
    <property type="molecule type" value="Genomic_DNA"/>
</dbReference>
<dbReference type="RefSeq" id="WP_319063947.1">
    <property type="nucleotide sequence ID" value="NZ_JARAUS010000266.1"/>
</dbReference>
<evidence type="ECO:0000256" key="1">
    <source>
        <dbReference type="SAM" id="Phobius"/>
    </source>
</evidence>
<name>A0ABU4NW29_9ACTN</name>
<gene>
    <name evidence="2" type="ORF">PV662_47685</name>
</gene>
<sequence>MTARQTVWTAAHWTACTTVALLLAGGMPFTGPYATATSVVIAAGVGLVGIAAAPHTRKDNG</sequence>
<proteinExistence type="predicted"/>
<comment type="caution">
    <text evidence="2">The sequence shown here is derived from an EMBL/GenBank/DDBJ whole genome shotgun (WGS) entry which is preliminary data.</text>
</comment>
<keyword evidence="1" id="KW-1133">Transmembrane helix</keyword>
<feature type="transmembrane region" description="Helical" evidence="1">
    <location>
        <begin position="33"/>
        <end position="53"/>
    </location>
</feature>
<dbReference type="Proteomes" id="UP001271274">
    <property type="component" value="Unassembled WGS sequence"/>
</dbReference>
<evidence type="ECO:0000313" key="3">
    <source>
        <dbReference type="Proteomes" id="UP001271274"/>
    </source>
</evidence>
<keyword evidence="3" id="KW-1185">Reference proteome</keyword>
<feature type="transmembrane region" description="Helical" evidence="1">
    <location>
        <begin position="7"/>
        <end position="27"/>
    </location>
</feature>
<keyword evidence="1" id="KW-0472">Membrane</keyword>